<dbReference type="GO" id="GO:0016226">
    <property type="term" value="P:iron-sulfur cluster assembly"/>
    <property type="evidence" value="ECO:0007669"/>
    <property type="project" value="TreeGrafter"/>
</dbReference>
<evidence type="ECO:0000256" key="1">
    <source>
        <dbReference type="RuleBase" id="RU003860"/>
    </source>
</evidence>
<evidence type="ECO:0000313" key="2">
    <source>
        <dbReference type="EMBL" id="MCS3902891.1"/>
    </source>
</evidence>
<dbReference type="SUPFAM" id="SSF82657">
    <property type="entry name" value="BolA-like"/>
    <property type="match status" value="1"/>
</dbReference>
<protein>
    <submittedName>
        <fullName evidence="2">BolA protein</fullName>
    </submittedName>
</protein>
<dbReference type="InterPro" id="IPR036065">
    <property type="entry name" value="BolA-like_sf"/>
</dbReference>
<dbReference type="Proteomes" id="UP001204445">
    <property type="component" value="Unassembled WGS sequence"/>
</dbReference>
<dbReference type="RefSeq" id="WP_259054494.1">
    <property type="nucleotide sequence ID" value="NZ_JANUCT010000005.1"/>
</dbReference>
<evidence type="ECO:0000313" key="3">
    <source>
        <dbReference type="Proteomes" id="UP001204445"/>
    </source>
</evidence>
<dbReference type="InterPro" id="IPR002634">
    <property type="entry name" value="BolA"/>
</dbReference>
<keyword evidence="3" id="KW-1185">Reference proteome</keyword>
<reference evidence="2" key="1">
    <citation type="submission" date="2022-08" db="EMBL/GenBank/DDBJ databases">
        <title>Genomic Encyclopedia of Type Strains, Phase III (KMG-III): the genomes of soil and plant-associated and newly described type strains.</title>
        <authorList>
            <person name="Whitman W."/>
        </authorList>
    </citation>
    <scope>NUCLEOTIDE SEQUENCE</scope>
    <source>
        <strain evidence="2">HMT 1</strain>
    </source>
</reference>
<name>A0AAE3L1A3_9GAMM</name>
<dbReference type="PIRSF" id="PIRSF003113">
    <property type="entry name" value="BolA"/>
    <property type="match status" value="1"/>
</dbReference>
<dbReference type="PANTHER" id="PTHR46230:SF7">
    <property type="entry name" value="BOLA-LIKE PROTEIN 1"/>
    <property type="match status" value="1"/>
</dbReference>
<dbReference type="Gene3D" id="3.30.300.90">
    <property type="entry name" value="BolA-like"/>
    <property type="match status" value="1"/>
</dbReference>
<dbReference type="Pfam" id="PF01722">
    <property type="entry name" value="BolA"/>
    <property type="match status" value="1"/>
</dbReference>
<comment type="caution">
    <text evidence="2">The sequence shown here is derived from an EMBL/GenBank/DDBJ whole genome shotgun (WGS) entry which is preliminary data.</text>
</comment>
<gene>
    <name evidence="2" type="ORF">J2T55_000899</name>
</gene>
<sequence length="89" mass="9993">MDRVATIRERLQAALQPTHIDIADESHKHARHAGARESGGGHFNVTIVAECFRDQSPIKRHRMVYAAVEDLMPQEIHALSIRALTADEQ</sequence>
<proteinExistence type="inferred from homology"/>
<dbReference type="EMBL" id="JANUCT010000005">
    <property type="protein sequence ID" value="MCS3902891.1"/>
    <property type="molecule type" value="Genomic_DNA"/>
</dbReference>
<accession>A0AAE3L1A3</accession>
<dbReference type="PANTHER" id="PTHR46230">
    <property type="match status" value="1"/>
</dbReference>
<comment type="similarity">
    <text evidence="1">Belongs to the BolA/IbaG family.</text>
</comment>
<organism evidence="2 3">
    <name type="scientific">Methylohalomonas lacus</name>
    <dbReference type="NCBI Taxonomy" id="398773"/>
    <lineage>
        <taxon>Bacteria</taxon>
        <taxon>Pseudomonadati</taxon>
        <taxon>Pseudomonadota</taxon>
        <taxon>Gammaproteobacteria</taxon>
        <taxon>Methylohalomonadales</taxon>
        <taxon>Methylohalomonadaceae</taxon>
        <taxon>Methylohalomonas</taxon>
    </lineage>
</organism>
<dbReference type="AlphaFoldDB" id="A0AAE3L1A3"/>